<evidence type="ECO:0000256" key="4">
    <source>
        <dbReference type="SAM" id="MobiDB-lite"/>
    </source>
</evidence>
<keyword evidence="2" id="KW-0238">DNA-binding</keyword>
<keyword evidence="1" id="KW-0805">Transcription regulation</keyword>
<dbReference type="PANTHER" id="PTHR33204:SF17">
    <property type="entry name" value="TRANSCRIPTIONAL REGULATORY PROTEIN"/>
    <property type="match status" value="1"/>
</dbReference>
<evidence type="ECO:0000256" key="3">
    <source>
        <dbReference type="ARBA" id="ARBA00023163"/>
    </source>
</evidence>
<evidence type="ECO:0000256" key="2">
    <source>
        <dbReference type="ARBA" id="ARBA00023125"/>
    </source>
</evidence>
<dbReference type="Proteomes" id="UP000315751">
    <property type="component" value="Unassembled WGS sequence"/>
</dbReference>
<dbReference type="InterPro" id="IPR036388">
    <property type="entry name" value="WH-like_DNA-bd_sf"/>
</dbReference>
<evidence type="ECO:0000313" key="6">
    <source>
        <dbReference type="EMBL" id="TWB46084.1"/>
    </source>
</evidence>
<evidence type="ECO:0000256" key="1">
    <source>
        <dbReference type="ARBA" id="ARBA00023015"/>
    </source>
</evidence>
<dbReference type="Pfam" id="PF01638">
    <property type="entry name" value="HxlR"/>
    <property type="match status" value="1"/>
</dbReference>
<accession>A0A560HL80</accession>
<comment type="caution">
    <text evidence="6">The sequence shown here is derived from an EMBL/GenBank/DDBJ whole genome shotgun (WGS) entry which is preliminary data.</text>
</comment>
<dbReference type="RefSeq" id="WP_145729366.1">
    <property type="nucleotide sequence ID" value="NZ_VITR01000001.1"/>
</dbReference>
<evidence type="ECO:0000313" key="7">
    <source>
        <dbReference type="Proteomes" id="UP000315751"/>
    </source>
</evidence>
<keyword evidence="7" id="KW-1185">Reference proteome</keyword>
<feature type="domain" description="HTH hxlR-type" evidence="5">
    <location>
        <begin position="11"/>
        <end position="108"/>
    </location>
</feature>
<dbReference type="SUPFAM" id="SSF46785">
    <property type="entry name" value="Winged helix' DNA-binding domain"/>
    <property type="match status" value="1"/>
</dbReference>
<dbReference type="GO" id="GO:0003677">
    <property type="term" value="F:DNA binding"/>
    <property type="evidence" value="ECO:0007669"/>
    <property type="project" value="UniProtKB-KW"/>
</dbReference>
<proteinExistence type="predicted"/>
<dbReference type="InterPro" id="IPR036390">
    <property type="entry name" value="WH_DNA-bd_sf"/>
</dbReference>
<dbReference type="PROSITE" id="PS51118">
    <property type="entry name" value="HTH_HXLR"/>
    <property type="match status" value="1"/>
</dbReference>
<name>A0A560HL80_9PROT</name>
<gene>
    <name evidence="6" type="ORF">FBZ90_101419</name>
</gene>
<dbReference type="AlphaFoldDB" id="A0A560HL80"/>
<evidence type="ECO:0000259" key="5">
    <source>
        <dbReference type="PROSITE" id="PS51118"/>
    </source>
</evidence>
<feature type="region of interest" description="Disordered" evidence="4">
    <location>
        <begin position="158"/>
        <end position="198"/>
    </location>
</feature>
<reference evidence="6 7" key="1">
    <citation type="submission" date="2019-06" db="EMBL/GenBank/DDBJ databases">
        <title>Genomic Encyclopedia of Type Strains, Phase IV (KMG-V): Genome sequencing to study the core and pangenomes of soil and plant-associated prokaryotes.</title>
        <authorList>
            <person name="Whitman W."/>
        </authorList>
    </citation>
    <scope>NUCLEOTIDE SEQUENCE [LARGE SCALE GENOMIC DNA]</scope>
    <source>
        <strain evidence="6 7">BR 11622</strain>
    </source>
</reference>
<dbReference type="Gene3D" id="1.10.10.10">
    <property type="entry name" value="Winged helix-like DNA-binding domain superfamily/Winged helix DNA-binding domain"/>
    <property type="match status" value="1"/>
</dbReference>
<sequence length="198" mass="21742">MQHNSFGDSQCPIARSLERVGECWNILILREAFLGAQRFDEFHKKLGIAPNMLSRRLRAMVEHGLLEKRPYSTRPVRHEYLLTQAGRDFRPVLWALMAWGNRYFAPEGPAVHIVNSATGVPADPLLIDRASGQPLAFPAFRVVAGPAADSHTLAVHPVWPATTPAPAPVPGTEPQPADTDADPRVPALEGCPHDQPDL</sequence>
<dbReference type="EMBL" id="VITR01000001">
    <property type="protein sequence ID" value="TWB46084.1"/>
    <property type="molecule type" value="Genomic_DNA"/>
</dbReference>
<protein>
    <submittedName>
        <fullName evidence="6">HxlR family transcriptional regulator</fullName>
    </submittedName>
</protein>
<keyword evidence="3" id="KW-0804">Transcription</keyword>
<feature type="compositionally biased region" description="Pro residues" evidence="4">
    <location>
        <begin position="163"/>
        <end position="173"/>
    </location>
</feature>
<organism evidence="6 7">
    <name type="scientific">Nitrospirillum amazonense</name>
    <dbReference type="NCBI Taxonomy" id="28077"/>
    <lineage>
        <taxon>Bacteria</taxon>
        <taxon>Pseudomonadati</taxon>
        <taxon>Pseudomonadota</taxon>
        <taxon>Alphaproteobacteria</taxon>
        <taxon>Rhodospirillales</taxon>
        <taxon>Azospirillaceae</taxon>
        <taxon>Nitrospirillum</taxon>
    </lineage>
</organism>
<dbReference type="PANTHER" id="PTHR33204">
    <property type="entry name" value="TRANSCRIPTIONAL REGULATOR, MARR FAMILY"/>
    <property type="match status" value="1"/>
</dbReference>
<dbReference type="OrthoDB" id="9782219at2"/>
<dbReference type="InterPro" id="IPR002577">
    <property type="entry name" value="HTH_HxlR"/>
</dbReference>